<evidence type="ECO:0000313" key="3">
    <source>
        <dbReference type="Proteomes" id="UP000784294"/>
    </source>
</evidence>
<dbReference type="SUPFAM" id="SSF53901">
    <property type="entry name" value="Thiolase-like"/>
    <property type="match status" value="1"/>
</dbReference>
<dbReference type="Pfam" id="PF08540">
    <property type="entry name" value="HMG_CoA_synt_C"/>
    <property type="match status" value="1"/>
</dbReference>
<dbReference type="GO" id="GO:0010142">
    <property type="term" value="P:farnesyl diphosphate biosynthetic process, mevalonate pathway"/>
    <property type="evidence" value="ECO:0007669"/>
    <property type="project" value="InterPro"/>
</dbReference>
<evidence type="ECO:0000259" key="1">
    <source>
        <dbReference type="Pfam" id="PF08540"/>
    </source>
</evidence>
<gene>
    <name evidence="2" type="ORF">PXEA_LOCUS3837</name>
</gene>
<dbReference type="EMBL" id="CAAALY010008906">
    <property type="protein sequence ID" value="VEL10397.1"/>
    <property type="molecule type" value="Genomic_DNA"/>
</dbReference>
<proteinExistence type="predicted"/>
<dbReference type="GO" id="GO:0004421">
    <property type="term" value="F:hydroxymethylglutaryl-CoA synthase activity"/>
    <property type="evidence" value="ECO:0007669"/>
    <property type="project" value="InterPro"/>
</dbReference>
<dbReference type="InterPro" id="IPR013746">
    <property type="entry name" value="HMG_CoA_synt_C_dom"/>
</dbReference>
<accession>A0A448WFB4</accession>
<name>A0A448WFB4_9PLAT</name>
<keyword evidence="3" id="KW-1185">Reference proteome</keyword>
<dbReference type="OrthoDB" id="1269963at2759"/>
<feature type="domain" description="Hydroxymethylglutaryl-coenzyme A synthase C-terminal" evidence="1">
    <location>
        <begin position="24"/>
        <end position="80"/>
    </location>
</feature>
<dbReference type="AlphaFoldDB" id="A0A448WFB4"/>
<reference evidence="2" key="1">
    <citation type="submission" date="2018-11" db="EMBL/GenBank/DDBJ databases">
        <authorList>
            <consortium name="Pathogen Informatics"/>
        </authorList>
    </citation>
    <scope>NUCLEOTIDE SEQUENCE</scope>
</reference>
<comment type="caution">
    <text evidence="2">The sequence shown here is derived from an EMBL/GenBank/DDBJ whole genome shotgun (WGS) entry which is preliminary data.</text>
</comment>
<evidence type="ECO:0000313" key="2">
    <source>
        <dbReference type="EMBL" id="VEL10397.1"/>
    </source>
</evidence>
<dbReference type="Proteomes" id="UP000784294">
    <property type="component" value="Unassembled WGS sequence"/>
</dbReference>
<dbReference type="Gene3D" id="3.40.47.10">
    <property type="match status" value="1"/>
</dbReference>
<sequence>MNEVLPQLDSDVVEALRPVVGMSSVEGDATALSEREIEVACVKATEAQFERRVVCGLGVARQVGNMYTASLYANLACLISR</sequence>
<dbReference type="InterPro" id="IPR016039">
    <property type="entry name" value="Thiolase-like"/>
</dbReference>
<organism evidence="2 3">
    <name type="scientific">Protopolystoma xenopodis</name>
    <dbReference type="NCBI Taxonomy" id="117903"/>
    <lineage>
        <taxon>Eukaryota</taxon>
        <taxon>Metazoa</taxon>
        <taxon>Spiralia</taxon>
        <taxon>Lophotrochozoa</taxon>
        <taxon>Platyhelminthes</taxon>
        <taxon>Monogenea</taxon>
        <taxon>Polyopisthocotylea</taxon>
        <taxon>Polystomatidea</taxon>
        <taxon>Polystomatidae</taxon>
        <taxon>Protopolystoma</taxon>
    </lineage>
</organism>
<dbReference type="GO" id="GO:0006084">
    <property type="term" value="P:acetyl-CoA metabolic process"/>
    <property type="evidence" value="ECO:0007669"/>
    <property type="project" value="InterPro"/>
</dbReference>
<protein>
    <recommendedName>
        <fullName evidence="1">Hydroxymethylglutaryl-coenzyme A synthase C-terminal domain-containing protein</fullName>
    </recommendedName>
</protein>